<comment type="caution">
    <text evidence="1">The sequence shown here is derived from an EMBL/GenBank/DDBJ whole genome shotgun (WGS) entry which is preliminary data.</text>
</comment>
<dbReference type="RefSeq" id="WP_127823684.1">
    <property type="nucleotide sequence ID" value="NZ_RQSM01000003.1"/>
</dbReference>
<organism evidence="1 2">
    <name type="scientific">Flavobacterium columnare</name>
    <dbReference type="NCBI Taxonomy" id="996"/>
    <lineage>
        <taxon>Bacteria</taxon>
        <taxon>Pseudomonadati</taxon>
        <taxon>Bacteroidota</taxon>
        <taxon>Flavobacteriia</taxon>
        <taxon>Flavobacteriales</taxon>
        <taxon>Flavobacteriaceae</taxon>
        <taxon>Flavobacterium</taxon>
    </lineage>
</organism>
<dbReference type="AlphaFoldDB" id="A0A437UD72"/>
<keyword evidence="2" id="KW-1185">Reference proteome</keyword>
<proteinExistence type="predicted"/>
<evidence type="ECO:0000313" key="2">
    <source>
        <dbReference type="Proteomes" id="UP000288951"/>
    </source>
</evidence>
<name>A0A437UD72_9FLAO</name>
<evidence type="ECO:0000313" key="1">
    <source>
        <dbReference type="EMBL" id="RVU91584.1"/>
    </source>
</evidence>
<dbReference type="Proteomes" id="UP000288951">
    <property type="component" value="Unassembled WGS sequence"/>
</dbReference>
<dbReference type="EMBL" id="RQSM01000003">
    <property type="protein sequence ID" value="RVU91584.1"/>
    <property type="molecule type" value="Genomic_DNA"/>
</dbReference>
<sequence length="67" mass="7465">MLFFFFLILGSFSYAQNIPDKIVAKEYIANQTPITNLIVSETFTAGDFPVKILELTGNNHTLAKAIL</sequence>
<accession>A0A437UD72</accession>
<reference evidence="1" key="1">
    <citation type="submission" date="2018-12" db="EMBL/GenBank/DDBJ databases">
        <title>Draft genome sequence of Flaovobacterium columnare ARS1 isolated from channel catfish in Alabama.</title>
        <authorList>
            <person name="Cai W."/>
            <person name="Arias C."/>
        </authorList>
    </citation>
    <scope>NUCLEOTIDE SEQUENCE [LARGE SCALE GENOMIC DNA]</scope>
    <source>
        <strain evidence="1">ARS1</strain>
    </source>
</reference>
<protein>
    <submittedName>
        <fullName evidence="1">Uncharacterized protein</fullName>
    </submittedName>
</protein>
<gene>
    <name evidence="1" type="ORF">EH230_12115</name>
</gene>